<protein>
    <submittedName>
        <fullName evidence="3">DUF547 domain-containing protein</fullName>
    </submittedName>
</protein>
<evidence type="ECO:0000313" key="4">
    <source>
        <dbReference type="Proteomes" id="UP000321367"/>
    </source>
</evidence>
<dbReference type="PANTHER" id="PTHR46361:SF3">
    <property type="entry name" value="ELECTRON CARRIER_ PROTEIN DISULFIDE OXIDOREDUCTASE"/>
    <property type="match status" value="1"/>
</dbReference>
<accession>A0A5C6ZT59</accession>
<reference evidence="3 4" key="1">
    <citation type="submission" date="2019-08" db="EMBL/GenBank/DDBJ databases">
        <title>Genome sequence of Gillisia hiemivivida IC154 (type strain).</title>
        <authorList>
            <person name="Bowman J.P."/>
        </authorList>
    </citation>
    <scope>NUCLEOTIDE SEQUENCE [LARGE SCALE GENOMIC DNA]</scope>
    <source>
        <strain evidence="3 4">IC154</strain>
    </source>
</reference>
<evidence type="ECO:0000259" key="2">
    <source>
        <dbReference type="Pfam" id="PF04784"/>
    </source>
</evidence>
<feature type="chain" id="PRO_5022690325" evidence="1">
    <location>
        <begin position="24"/>
        <end position="269"/>
    </location>
</feature>
<feature type="domain" description="DUF547" evidence="2">
    <location>
        <begin position="101"/>
        <end position="206"/>
    </location>
</feature>
<organism evidence="3 4">
    <name type="scientific">Gillisia hiemivivida</name>
    <dbReference type="NCBI Taxonomy" id="291190"/>
    <lineage>
        <taxon>Bacteria</taxon>
        <taxon>Pseudomonadati</taxon>
        <taxon>Bacteroidota</taxon>
        <taxon>Flavobacteriia</taxon>
        <taxon>Flavobacteriales</taxon>
        <taxon>Flavobacteriaceae</taxon>
        <taxon>Gillisia</taxon>
    </lineage>
</organism>
<proteinExistence type="predicted"/>
<dbReference type="Proteomes" id="UP000321367">
    <property type="component" value="Unassembled WGS sequence"/>
</dbReference>
<feature type="signal peptide" evidence="1">
    <location>
        <begin position="1"/>
        <end position="23"/>
    </location>
</feature>
<dbReference type="RefSeq" id="WP_146933982.1">
    <property type="nucleotide sequence ID" value="NZ_CBCSHZ010000025.1"/>
</dbReference>
<evidence type="ECO:0000313" key="3">
    <source>
        <dbReference type="EMBL" id="TXD92368.1"/>
    </source>
</evidence>
<keyword evidence="1" id="KW-0732">Signal</keyword>
<gene>
    <name evidence="3" type="ORF">ES724_14115</name>
</gene>
<evidence type="ECO:0000256" key="1">
    <source>
        <dbReference type="SAM" id="SignalP"/>
    </source>
</evidence>
<dbReference type="OrthoDB" id="526867at2"/>
<dbReference type="PROSITE" id="PS51257">
    <property type="entry name" value="PROKAR_LIPOPROTEIN"/>
    <property type="match status" value="1"/>
</dbReference>
<keyword evidence="4" id="KW-1185">Reference proteome</keyword>
<dbReference type="InterPro" id="IPR006869">
    <property type="entry name" value="DUF547"/>
</dbReference>
<dbReference type="PANTHER" id="PTHR46361">
    <property type="entry name" value="ELECTRON CARRIER/ PROTEIN DISULFIDE OXIDOREDUCTASE"/>
    <property type="match status" value="1"/>
</dbReference>
<dbReference type="AlphaFoldDB" id="A0A5C6ZT59"/>
<dbReference type="EMBL" id="VORY01000022">
    <property type="protein sequence ID" value="TXD92368.1"/>
    <property type="molecule type" value="Genomic_DNA"/>
</dbReference>
<dbReference type="Pfam" id="PF04784">
    <property type="entry name" value="DUF547"/>
    <property type="match status" value="1"/>
</dbReference>
<name>A0A5C6ZT59_9FLAO</name>
<comment type="caution">
    <text evidence="3">The sequence shown here is derived from an EMBL/GenBank/DDBJ whole genome shotgun (WGS) entry which is preliminary data.</text>
</comment>
<sequence>MKKSKYYTLLVAFAALVTTMSSCNLISSAGLSSKGLPTNEAPSELSSTTVNSKVNVDHSEWNSLLKKHVSKEGLVDYKGFMKDREQLNAYLSKLAKIKPTKDWSVQEQLAYYINIYNAYTVDLILNNYPTKSIKDINGNWTKDIITIGDVKISLSGIENSILRKMNEPRIHFAINCAAISCPKLLNEAYTAAKINEQLDRVTKEFINSDKNEISKNSAKLSSIFDWYKKDFIEDGVTIIDYVNKYSDVKIANGTTVTYKDYNWNLNEQK</sequence>